<dbReference type="AlphaFoldDB" id="B8IZ45"/>
<gene>
    <name evidence="2" type="ordered locus">Ddes_0865</name>
</gene>
<name>B8IZ45_DESDA</name>
<sequence>MNKTVGSAGIPYIMLSTALAGCALFFGLLLWQGGHDTVRQDSLAYAPGFAVQADVVEVVRVVPLAGAKLRSPSVDAHSGAVVQLVY</sequence>
<keyword evidence="1" id="KW-0812">Transmembrane</keyword>
<dbReference type="HOGENOM" id="CLU_2492738_0_0_7"/>
<dbReference type="KEGG" id="dds:Ddes_0865"/>
<dbReference type="EMBL" id="CP001358">
    <property type="protein sequence ID" value="ACL48772.1"/>
    <property type="molecule type" value="Genomic_DNA"/>
</dbReference>
<keyword evidence="1" id="KW-1133">Transmembrane helix</keyword>
<feature type="transmembrane region" description="Helical" evidence="1">
    <location>
        <begin position="12"/>
        <end position="31"/>
    </location>
</feature>
<accession>B8IZ45</accession>
<proteinExistence type="predicted"/>
<organism evidence="2">
    <name type="scientific">Desulfovibrio desulfuricans (strain ATCC 27774 / DSM 6949 / MB)</name>
    <dbReference type="NCBI Taxonomy" id="525146"/>
    <lineage>
        <taxon>Bacteria</taxon>
        <taxon>Pseudomonadati</taxon>
        <taxon>Thermodesulfobacteriota</taxon>
        <taxon>Desulfovibrionia</taxon>
        <taxon>Desulfovibrionales</taxon>
        <taxon>Desulfovibrionaceae</taxon>
        <taxon>Desulfovibrio</taxon>
    </lineage>
</organism>
<keyword evidence="1" id="KW-0472">Membrane</keyword>
<reference evidence="2" key="1">
    <citation type="submission" date="2009-01" db="EMBL/GenBank/DDBJ databases">
        <title>Complete sequence of Desulfovibrio desulfuricans subsp. desulfuricans str. ATCC 27774.</title>
        <authorList>
            <consortium name="US DOE Joint Genome Institute"/>
            <person name="Lucas S."/>
            <person name="Copeland A."/>
            <person name="Lapidus A."/>
            <person name="Glavina del Rio T."/>
            <person name="Tice H."/>
            <person name="Bruce D."/>
            <person name="Goodwin L."/>
            <person name="Pitluck S."/>
            <person name="Sims D."/>
            <person name="Lu M."/>
            <person name="Kiss H."/>
            <person name="Meineke L."/>
            <person name="Brettin T."/>
            <person name="Detter J.C."/>
            <person name="Han C."/>
            <person name="Larimer F."/>
            <person name="Land M."/>
            <person name="Hauser L."/>
            <person name="Kyrpides N."/>
            <person name="Ovchinnikova G."/>
            <person name="Hazen T.C."/>
        </authorList>
    </citation>
    <scope>NUCLEOTIDE SEQUENCE [LARGE SCALE GENOMIC DNA]</scope>
    <source>
        <strain evidence="2">ATCC 27774</strain>
    </source>
</reference>
<evidence type="ECO:0000313" key="2">
    <source>
        <dbReference type="EMBL" id="ACL48772.1"/>
    </source>
</evidence>
<dbReference type="eggNOG" id="ENOG5031GXF">
    <property type="taxonomic scope" value="Bacteria"/>
</dbReference>
<dbReference type="PROSITE" id="PS51257">
    <property type="entry name" value="PROKAR_LIPOPROTEIN"/>
    <property type="match status" value="1"/>
</dbReference>
<evidence type="ECO:0000256" key="1">
    <source>
        <dbReference type="SAM" id="Phobius"/>
    </source>
</evidence>
<protein>
    <submittedName>
        <fullName evidence="2">Uncharacterized protein</fullName>
    </submittedName>
</protein>